<dbReference type="AlphaFoldDB" id="A0A139AH12"/>
<evidence type="ECO:0008006" key="4">
    <source>
        <dbReference type="Google" id="ProtNLM"/>
    </source>
</evidence>
<dbReference type="PANTHER" id="PTHR40743">
    <property type="entry name" value="NUCLEOTIDE-DIPHOSPHO-SUGAR TRANSFERASE CONTAINING PROTEIN"/>
    <property type="match status" value="1"/>
</dbReference>
<keyword evidence="1" id="KW-0472">Membrane</keyword>
<reference evidence="2 3" key="1">
    <citation type="journal article" date="2015" name="Genome Biol. Evol.">
        <title>Phylogenomic analyses indicate that early fungi evolved digesting cell walls of algal ancestors of land plants.</title>
        <authorList>
            <person name="Chang Y."/>
            <person name="Wang S."/>
            <person name="Sekimoto S."/>
            <person name="Aerts A.L."/>
            <person name="Choi C."/>
            <person name="Clum A."/>
            <person name="LaButti K.M."/>
            <person name="Lindquist E.A."/>
            <person name="Yee Ngan C."/>
            <person name="Ohm R.A."/>
            <person name="Salamov A.A."/>
            <person name="Grigoriev I.V."/>
            <person name="Spatafora J.W."/>
            <person name="Berbee M.L."/>
        </authorList>
    </citation>
    <scope>NUCLEOTIDE SEQUENCE [LARGE SCALE GENOMIC DNA]</scope>
    <source>
        <strain evidence="2 3">JEL478</strain>
    </source>
</reference>
<evidence type="ECO:0000256" key="1">
    <source>
        <dbReference type="SAM" id="Phobius"/>
    </source>
</evidence>
<protein>
    <recommendedName>
        <fullName evidence="4">Glycosyltransferase family 69 protein</fullName>
    </recommendedName>
</protein>
<keyword evidence="3" id="KW-1185">Reference proteome</keyword>
<keyword evidence="1" id="KW-0812">Transmembrane</keyword>
<proteinExistence type="predicted"/>
<name>A0A139AH12_GONPJ</name>
<sequence length="333" mass="37398">MRRILRWRRIAFIAIAGLVPTFVFWFREADETKGRFRRGVVLDVTADLYDDRSALPENQILKGKSYAKGSHAFHLITQWYLPSNHTRTLELLHALSLNVLNPHIDHIHLIQPPSPSLMDDPPFRYFTDIMPSFPFEAFLTKLVLVRASSADRLLASDAFRHASARLRGDIVALANLDVYFDDSLRLVKSLDADLSFHIAYFLSRRGAPGPDGSLPDPDDNECRWTPGVAFRGSHDAIVFVPPLPPSVIATTNIELGSWGIENRILWEFERAGIVGRNPCVDVKLWHVHGSGFKSKEMPVVNTGGKSSVAFPDTMMSGLKADYPWEVGRARAVQ</sequence>
<keyword evidence="1" id="KW-1133">Transmembrane helix</keyword>
<gene>
    <name evidence="2" type="ORF">M427DRAFT_300799</name>
</gene>
<accession>A0A139AH12</accession>
<evidence type="ECO:0000313" key="3">
    <source>
        <dbReference type="Proteomes" id="UP000070544"/>
    </source>
</evidence>
<organism evidence="2 3">
    <name type="scientific">Gonapodya prolifera (strain JEL478)</name>
    <name type="common">Monoblepharis prolifera</name>
    <dbReference type="NCBI Taxonomy" id="1344416"/>
    <lineage>
        <taxon>Eukaryota</taxon>
        <taxon>Fungi</taxon>
        <taxon>Fungi incertae sedis</taxon>
        <taxon>Chytridiomycota</taxon>
        <taxon>Chytridiomycota incertae sedis</taxon>
        <taxon>Monoblepharidomycetes</taxon>
        <taxon>Monoblepharidales</taxon>
        <taxon>Gonapodyaceae</taxon>
        <taxon>Gonapodya</taxon>
    </lineage>
</organism>
<feature type="transmembrane region" description="Helical" evidence="1">
    <location>
        <begin position="7"/>
        <end position="26"/>
    </location>
</feature>
<dbReference type="Proteomes" id="UP000070544">
    <property type="component" value="Unassembled WGS sequence"/>
</dbReference>
<dbReference type="OrthoDB" id="79426at2759"/>
<dbReference type="EMBL" id="KQ965756">
    <property type="protein sequence ID" value="KXS16101.1"/>
    <property type="molecule type" value="Genomic_DNA"/>
</dbReference>
<dbReference type="PANTHER" id="PTHR40743:SF1">
    <property type="entry name" value="POSSIBLE GLYCOSYLTRANSFERASE"/>
    <property type="match status" value="1"/>
</dbReference>
<evidence type="ECO:0000313" key="2">
    <source>
        <dbReference type="EMBL" id="KXS16101.1"/>
    </source>
</evidence>